<dbReference type="Gene3D" id="3.40.50.150">
    <property type="entry name" value="Vaccinia Virus protein VP39"/>
    <property type="match status" value="1"/>
</dbReference>
<name>X0ZPH8_9ZZZZ</name>
<accession>X0ZPH8</accession>
<sequence>MAKEAICPLCEGNNLRLITDKARFGRKADVYKCQDCGLTFLDQNSFDFPEDFYEKEYHQTYITHVEPEALNPQAYYEKMKKATRIWADKFAKMLSGQEVVLDIGCSTGHFIDLVKDKTKKIYGHELNVKETEFCRNVLKLDVSNQPLENRFKEESFDYITMIYVLEHIAKPKEFLRSVKKLLKPDGKLIVLVPNEQDALVNLYDIPQFRSFYYCIEHLFYYNP</sequence>
<dbReference type="EMBL" id="BARS01053262">
    <property type="protein sequence ID" value="GAG50101.1"/>
    <property type="molecule type" value="Genomic_DNA"/>
</dbReference>
<dbReference type="AlphaFoldDB" id="X0ZPH8"/>
<organism evidence="1">
    <name type="scientific">marine sediment metagenome</name>
    <dbReference type="NCBI Taxonomy" id="412755"/>
    <lineage>
        <taxon>unclassified sequences</taxon>
        <taxon>metagenomes</taxon>
        <taxon>ecological metagenomes</taxon>
    </lineage>
</organism>
<dbReference type="PANTHER" id="PTHR43861">
    <property type="entry name" value="TRANS-ACONITATE 2-METHYLTRANSFERASE-RELATED"/>
    <property type="match status" value="1"/>
</dbReference>
<gene>
    <name evidence="1" type="ORF">S01H1_79062</name>
</gene>
<evidence type="ECO:0008006" key="2">
    <source>
        <dbReference type="Google" id="ProtNLM"/>
    </source>
</evidence>
<proteinExistence type="predicted"/>
<protein>
    <recommendedName>
        <fullName evidence="2">Methyltransferase type 11 domain-containing protein</fullName>
    </recommendedName>
</protein>
<reference evidence="1" key="1">
    <citation type="journal article" date="2014" name="Front. Microbiol.">
        <title>High frequency of phylogenetically diverse reductive dehalogenase-homologous genes in deep subseafloor sedimentary metagenomes.</title>
        <authorList>
            <person name="Kawai M."/>
            <person name="Futagami T."/>
            <person name="Toyoda A."/>
            <person name="Takaki Y."/>
            <person name="Nishi S."/>
            <person name="Hori S."/>
            <person name="Arai W."/>
            <person name="Tsubouchi T."/>
            <person name="Morono Y."/>
            <person name="Uchiyama I."/>
            <person name="Ito T."/>
            <person name="Fujiyama A."/>
            <person name="Inagaki F."/>
            <person name="Takami H."/>
        </authorList>
    </citation>
    <scope>NUCLEOTIDE SEQUENCE</scope>
    <source>
        <strain evidence="1">Expedition CK06-06</strain>
    </source>
</reference>
<dbReference type="SUPFAM" id="SSF53335">
    <property type="entry name" value="S-adenosyl-L-methionine-dependent methyltransferases"/>
    <property type="match status" value="1"/>
</dbReference>
<dbReference type="PANTHER" id="PTHR43861:SF6">
    <property type="entry name" value="METHYLTRANSFERASE TYPE 11"/>
    <property type="match status" value="1"/>
</dbReference>
<comment type="caution">
    <text evidence="1">The sequence shown here is derived from an EMBL/GenBank/DDBJ whole genome shotgun (WGS) entry which is preliminary data.</text>
</comment>
<dbReference type="CDD" id="cd02440">
    <property type="entry name" value="AdoMet_MTases"/>
    <property type="match status" value="1"/>
</dbReference>
<feature type="non-terminal residue" evidence="1">
    <location>
        <position position="223"/>
    </location>
</feature>
<evidence type="ECO:0000313" key="1">
    <source>
        <dbReference type="EMBL" id="GAG50101.1"/>
    </source>
</evidence>
<dbReference type="Pfam" id="PF13489">
    <property type="entry name" value="Methyltransf_23"/>
    <property type="match status" value="1"/>
</dbReference>
<dbReference type="InterPro" id="IPR029063">
    <property type="entry name" value="SAM-dependent_MTases_sf"/>
</dbReference>